<dbReference type="AlphaFoldDB" id="A0A0C9UCV7"/>
<dbReference type="HOGENOM" id="CLU_1235720_0_0_1"/>
<name>A0A0C9UCV7_SPHS4</name>
<keyword evidence="3" id="KW-1185">Reference proteome</keyword>
<feature type="region of interest" description="Disordered" evidence="1">
    <location>
        <begin position="116"/>
        <end position="147"/>
    </location>
</feature>
<organism evidence="2 3">
    <name type="scientific">Sphaerobolus stellatus (strain SS14)</name>
    <dbReference type="NCBI Taxonomy" id="990650"/>
    <lineage>
        <taxon>Eukaryota</taxon>
        <taxon>Fungi</taxon>
        <taxon>Dikarya</taxon>
        <taxon>Basidiomycota</taxon>
        <taxon>Agaricomycotina</taxon>
        <taxon>Agaricomycetes</taxon>
        <taxon>Phallomycetidae</taxon>
        <taxon>Geastrales</taxon>
        <taxon>Sphaerobolaceae</taxon>
        <taxon>Sphaerobolus</taxon>
    </lineage>
</organism>
<dbReference type="Proteomes" id="UP000054279">
    <property type="component" value="Unassembled WGS sequence"/>
</dbReference>
<evidence type="ECO:0000313" key="2">
    <source>
        <dbReference type="EMBL" id="KIJ32549.1"/>
    </source>
</evidence>
<gene>
    <name evidence="2" type="ORF">M422DRAFT_265564</name>
</gene>
<protein>
    <submittedName>
        <fullName evidence="2">Uncharacterized protein</fullName>
    </submittedName>
</protein>
<sequence>MSREKNIKGPLGIGTRTYVDDDTIDRAPIVFLEPRQPASSSTSSASSDGGHLSNTSDSRSYILMSVKASSSRCLIKSCSRGSGPTSVEGNIAFSFRRSCVAPIHPTSSLSAITNHQLAEQKTREPSTQPKLSSPYSTRTSTGSQSGYNPASTFKLTINPKPSLVTSPSYTYLTFTSNTQCRPYTSYDAPPHPHPHADLHVTPYTRSTEVPVQMSTSTRQSCRLR</sequence>
<evidence type="ECO:0000256" key="1">
    <source>
        <dbReference type="SAM" id="MobiDB-lite"/>
    </source>
</evidence>
<reference evidence="2 3" key="1">
    <citation type="submission" date="2014-06" db="EMBL/GenBank/DDBJ databases">
        <title>Evolutionary Origins and Diversification of the Mycorrhizal Mutualists.</title>
        <authorList>
            <consortium name="DOE Joint Genome Institute"/>
            <consortium name="Mycorrhizal Genomics Consortium"/>
            <person name="Kohler A."/>
            <person name="Kuo A."/>
            <person name="Nagy L.G."/>
            <person name="Floudas D."/>
            <person name="Copeland A."/>
            <person name="Barry K.W."/>
            <person name="Cichocki N."/>
            <person name="Veneault-Fourrey C."/>
            <person name="LaButti K."/>
            <person name="Lindquist E.A."/>
            <person name="Lipzen A."/>
            <person name="Lundell T."/>
            <person name="Morin E."/>
            <person name="Murat C."/>
            <person name="Riley R."/>
            <person name="Ohm R."/>
            <person name="Sun H."/>
            <person name="Tunlid A."/>
            <person name="Henrissat B."/>
            <person name="Grigoriev I.V."/>
            <person name="Hibbett D.S."/>
            <person name="Martin F."/>
        </authorList>
    </citation>
    <scope>NUCLEOTIDE SEQUENCE [LARGE SCALE GENOMIC DNA]</scope>
    <source>
        <strain evidence="2 3">SS14</strain>
    </source>
</reference>
<evidence type="ECO:0000313" key="3">
    <source>
        <dbReference type="Proteomes" id="UP000054279"/>
    </source>
</evidence>
<accession>A0A0C9UCV7</accession>
<feature type="region of interest" description="Disordered" evidence="1">
    <location>
        <begin position="32"/>
        <end position="56"/>
    </location>
</feature>
<dbReference type="EMBL" id="KN837225">
    <property type="protein sequence ID" value="KIJ32549.1"/>
    <property type="molecule type" value="Genomic_DNA"/>
</dbReference>
<feature type="compositionally biased region" description="Low complexity" evidence="1">
    <location>
        <begin position="38"/>
        <end position="47"/>
    </location>
</feature>
<feature type="compositionally biased region" description="Polar residues" evidence="1">
    <location>
        <begin position="125"/>
        <end position="147"/>
    </location>
</feature>
<proteinExistence type="predicted"/>